<comment type="caution">
    <text evidence="8">The sequence shown here is derived from an EMBL/GenBank/DDBJ whole genome shotgun (WGS) entry which is preliminary data.</text>
</comment>
<keyword evidence="7" id="KW-0560">Oxidoreductase</keyword>
<dbReference type="GO" id="GO:0004450">
    <property type="term" value="F:isocitrate dehydrogenase (NADP+) activity"/>
    <property type="evidence" value="ECO:0007669"/>
    <property type="project" value="InterPro"/>
</dbReference>
<dbReference type="EMBL" id="CASHTH010000694">
    <property type="protein sequence ID" value="CAI8006535.1"/>
    <property type="molecule type" value="Genomic_DNA"/>
</dbReference>
<keyword evidence="2" id="KW-0329">Glyoxylate bypass</keyword>
<keyword evidence="6" id="KW-0521">NADP</keyword>
<evidence type="ECO:0000256" key="2">
    <source>
        <dbReference type="ARBA" id="ARBA00022435"/>
    </source>
</evidence>
<gene>
    <name evidence="8" type="ORF">GBAR_LOCUS4774</name>
</gene>
<accession>A0AA35W9B2</accession>
<evidence type="ECO:0000256" key="5">
    <source>
        <dbReference type="ARBA" id="ARBA00022842"/>
    </source>
</evidence>
<keyword evidence="5" id="KW-0460">Magnesium</keyword>
<evidence type="ECO:0000256" key="6">
    <source>
        <dbReference type="ARBA" id="ARBA00022857"/>
    </source>
</evidence>
<name>A0AA35W9B2_GEOBA</name>
<evidence type="ECO:0000313" key="9">
    <source>
        <dbReference type="Proteomes" id="UP001174909"/>
    </source>
</evidence>
<dbReference type="GO" id="GO:0046872">
    <property type="term" value="F:metal ion binding"/>
    <property type="evidence" value="ECO:0007669"/>
    <property type="project" value="UniProtKB-KW"/>
</dbReference>
<dbReference type="InterPro" id="IPR004436">
    <property type="entry name" value="Isocitrate_DH_NADP_mono"/>
</dbReference>
<dbReference type="PANTHER" id="PTHR36999:SF1">
    <property type="entry name" value="ISOCITRATE DEHYDROGENASE (NADP(+))"/>
    <property type="match status" value="1"/>
</dbReference>
<dbReference type="Pfam" id="PF03971">
    <property type="entry name" value="IDH"/>
    <property type="match status" value="1"/>
</dbReference>
<protein>
    <submittedName>
        <fullName evidence="8">Isocitrate dehydrogenase [NADP] 2</fullName>
    </submittedName>
</protein>
<evidence type="ECO:0000256" key="4">
    <source>
        <dbReference type="ARBA" id="ARBA00022723"/>
    </source>
</evidence>
<keyword evidence="3" id="KW-0816">Tricarboxylic acid cycle</keyword>
<dbReference type="AlphaFoldDB" id="A0AA35W9B2"/>
<evidence type="ECO:0000256" key="3">
    <source>
        <dbReference type="ARBA" id="ARBA00022532"/>
    </source>
</evidence>
<keyword evidence="9" id="KW-1185">Reference proteome</keyword>
<organism evidence="8 9">
    <name type="scientific">Geodia barretti</name>
    <name type="common">Barrett's horny sponge</name>
    <dbReference type="NCBI Taxonomy" id="519541"/>
    <lineage>
        <taxon>Eukaryota</taxon>
        <taxon>Metazoa</taxon>
        <taxon>Porifera</taxon>
        <taxon>Demospongiae</taxon>
        <taxon>Heteroscleromorpha</taxon>
        <taxon>Tetractinellida</taxon>
        <taxon>Astrophorina</taxon>
        <taxon>Geodiidae</taxon>
        <taxon>Geodia</taxon>
    </lineage>
</organism>
<evidence type="ECO:0000256" key="7">
    <source>
        <dbReference type="ARBA" id="ARBA00023002"/>
    </source>
</evidence>
<dbReference type="SUPFAM" id="SSF53659">
    <property type="entry name" value="Isocitrate/Isopropylmalate dehydrogenase-like"/>
    <property type="match status" value="1"/>
</dbReference>
<dbReference type="GO" id="GO:0006097">
    <property type="term" value="P:glyoxylate cycle"/>
    <property type="evidence" value="ECO:0007669"/>
    <property type="project" value="UniProtKB-KW"/>
</dbReference>
<dbReference type="PANTHER" id="PTHR36999">
    <property type="entry name" value="ISOCITRATE DEHYDROGENASE [NADP]"/>
    <property type="match status" value="1"/>
</dbReference>
<proteinExistence type="predicted"/>
<sequence length="295" mass="32520">MAEAAKIIYTETDEAPALATHSLLPILQAFTKSSGIELETWDISLTGRIIANFPDRLTDEQKIPDYLAMCGELCLDPSANIIKLPNISASIPQLKSAITELQDKGYDIPDYPDDPANDEQRAVHAQFSKVIGSAVNPVIREGNSDRRASTAVKEHGKRNPHRMMQDWPEVSKTRVGHMTSGDFYGSEQAVTIAEAGSAAIEFVSRDGRVTELKSGIPLQSGEIIDCAAMSVRELREFYVEEMDKAKAEDVLLSFHVKTTMMRVSDPIIFGHCVSVYYQDVLDKHAPDLAELAVEP</sequence>
<reference evidence="8" key="1">
    <citation type="submission" date="2023-03" db="EMBL/GenBank/DDBJ databases">
        <authorList>
            <person name="Steffen K."/>
            <person name="Cardenas P."/>
        </authorList>
    </citation>
    <scope>NUCLEOTIDE SEQUENCE</scope>
</reference>
<dbReference type="Proteomes" id="UP001174909">
    <property type="component" value="Unassembled WGS sequence"/>
</dbReference>
<keyword evidence="4" id="KW-0479">Metal-binding</keyword>
<evidence type="ECO:0000313" key="8">
    <source>
        <dbReference type="EMBL" id="CAI8006535.1"/>
    </source>
</evidence>
<dbReference type="GO" id="GO:0006099">
    <property type="term" value="P:tricarboxylic acid cycle"/>
    <property type="evidence" value="ECO:0007669"/>
    <property type="project" value="UniProtKB-KW"/>
</dbReference>
<comment type="cofactor">
    <cofactor evidence="1">
        <name>Mg(2+)</name>
        <dbReference type="ChEBI" id="CHEBI:18420"/>
    </cofactor>
</comment>
<evidence type="ECO:0000256" key="1">
    <source>
        <dbReference type="ARBA" id="ARBA00001946"/>
    </source>
</evidence>